<evidence type="ECO:0000313" key="4">
    <source>
        <dbReference type="EMBL" id="TRY10751.1"/>
    </source>
</evidence>
<dbReference type="RefSeq" id="WP_144042866.1">
    <property type="nucleotide sequence ID" value="NZ_VKGK01000056.1"/>
</dbReference>
<feature type="region of interest" description="Disordered" evidence="2">
    <location>
        <begin position="1581"/>
        <end position="1615"/>
    </location>
</feature>
<name>A0A553JE69_SHEHA</name>
<protein>
    <submittedName>
        <fullName evidence="4">VWA domain-containing protein</fullName>
    </submittedName>
</protein>
<dbReference type="Gene3D" id="3.40.50.410">
    <property type="entry name" value="von Willebrand factor, type A domain"/>
    <property type="match status" value="1"/>
</dbReference>
<dbReference type="Pfam" id="PF17963">
    <property type="entry name" value="Big_9"/>
    <property type="match status" value="1"/>
</dbReference>
<feature type="compositionally biased region" description="Basic and acidic residues" evidence="2">
    <location>
        <begin position="1603"/>
        <end position="1615"/>
    </location>
</feature>
<dbReference type="SUPFAM" id="SSF53300">
    <property type="entry name" value="vWA-like"/>
    <property type="match status" value="1"/>
</dbReference>
<gene>
    <name evidence="4" type="ORF">FN961_25010</name>
</gene>
<comment type="caution">
    <text evidence="4">The sequence shown here is derived from an EMBL/GenBank/DDBJ whole genome shotgun (WGS) entry which is preliminary data.</text>
</comment>
<dbReference type="SMART" id="SM00327">
    <property type="entry name" value="VWA"/>
    <property type="match status" value="1"/>
</dbReference>
<dbReference type="PRINTS" id="PR00313">
    <property type="entry name" value="CABNDNGRPT"/>
</dbReference>
<feature type="non-terminal residue" evidence="4">
    <location>
        <position position="1"/>
    </location>
</feature>
<proteinExistence type="predicted"/>
<dbReference type="Proteomes" id="UP000318126">
    <property type="component" value="Unassembled WGS sequence"/>
</dbReference>
<keyword evidence="5" id="KW-1185">Reference proteome</keyword>
<dbReference type="PROSITE" id="PS50234">
    <property type="entry name" value="VWFA"/>
    <property type="match status" value="1"/>
</dbReference>
<organism evidence="4 5">
    <name type="scientific">Shewanella hanedai</name>
    <name type="common">Alteromonas hanedai</name>
    <dbReference type="NCBI Taxonomy" id="25"/>
    <lineage>
        <taxon>Bacteria</taxon>
        <taxon>Pseudomonadati</taxon>
        <taxon>Pseudomonadota</taxon>
        <taxon>Gammaproteobacteria</taxon>
        <taxon>Alteromonadales</taxon>
        <taxon>Shewanellaceae</taxon>
        <taxon>Shewanella</taxon>
    </lineage>
</organism>
<evidence type="ECO:0000313" key="5">
    <source>
        <dbReference type="Proteomes" id="UP000318126"/>
    </source>
</evidence>
<accession>A0A553JE69</accession>
<dbReference type="PANTHER" id="PTHR34677:SF3">
    <property type="entry name" value="BACTERIAL IG-LIKE DOMAIN-CONTAINING PROTEIN"/>
    <property type="match status" value="1"/>
</dbReference>
<dbReference type="OrthoDB" id="8481600at2"/>
<dbReference type="Pfam" id="PF00353">
    <property type="entry name" value="HemolysinCabind"/>
    <property type="match status" value="2"/>
</dbReference>
<dbReference type="CDD" id="cd00198">
    <property type="entry name" value="vWFA"/>
    <property type="match status" value="1"/>
</dbReference>
<dbReference type="InterPro" id="IPR002035">
    <property type="entry name" value="VWF_A"/>
</dbReference>
<reference evidence="5" key="1">
    <citation type="submission" date="2019-07" db="EMBL/GenBank/DDBJ databases">
        <title>Shewanella sp. YLB-08 draft genomic sequence.</title>
        <authorList>
            <person name="Yu L."/>
        </authorList>
    </citation>
    <scope>NUCLEOTIDE SEQUENCE [LARGE SCALE GENOMIC DNA]</scope>
    <source>
        <strain evidence="5">JCM 20706</strain>
    </source>
</reference>
<dbReference type="PROSITE" id="PS00330">
    <property type="entry name" value="HEMOLYSIN_CALCIUM"/>
    <property type="match status" value="3"/>
</dbReference>
<dbReference type="NCBIfam" id="TIGR03661">
    <property type="entry name" value="T1SS_VCA0849"/>
    <property type="match status" value="1"/>
</dbReference>
<dbReference type="InterPro" id="IPR036465">
    <property type="entry name" value="vWFA_dom_sf"/>
</dbReference>
<dbReference type="Gene3D" id="2.150.10.10">
    <property type="entry name" value="Serralysin-like metalloprotease, C-terminal"/>
    <property type="match status" value="1"/>
</dbReference>
<dbReference type="PANTHER" id="PTHR34677">
    <property type="match status" value="1"/>
</dbReference>
<dbReference type="Pfam" id="PF00092">
    <property type="entry name" value="VWA"/>
    <property type="match status" value="1"/>
</dbReference>
<evidence type="ECO:0000256" key="1">
    <source>
        <dbReference type="ARBA" id="ARBA00022837"/>
    </source>
</evidence>
<evidence type="ECO:0000259" key="3">
    <source>
        <dbReference type="PROSITE" id="PS50234"/>
    </source>
</evidence>
<dbReference type="InterPro" id="IPR011049">
    <property type="entry name" value="Serralysin-like_metalloprot_C"/>
</dbReference>
<dbReference type="InterPro" id="IPR019960">
    <property type="entry name" value="T1SS_VCA0849"/>
</dbReference>
<dbReference type="InterPro" id="IPR018511">
    <property type="entry name" value="Hemolysin-typ_Ca-bd_CS"/>
</dbReference>
<dbReference type="Gene3D" id="2.60.40.3440">
    <property type="match status" value="1"/>
</dbReference>
<feature type="compositionally biased region" description="Polar residues" evidence="2">
    <location>
        <begin position="1592"/>
        <end position="1602"/>
    </location>
</feature>
<dbReference type="InterPro" id="IPR044048">
    <property type="entry name" value="Big_12"/>
</dbReference>
<dbReference type="InterPro" id="IPR013783">
    <property type="entry name" value="Ig-like_fold"/>
</dbReference>
<dbReference type="Gene3D" id="2.60.40.10">
    <property type="entry name" value="Immunoglobulins"/>
    <property type="match status" value="1"/>
</dbReference>
<dbReference type="EMBL" id="VKGK01000056">
    <property type="protein sequence ID" value="TRY10751.1"/>
    <property type="molecule type" value="Genomic_DNA"/>
</dbReference>
<dbReference type="InterPro" id="IPR001343">
    <property type="entry name" value="Hemolysn_Ca-bd"/>
</dbReference>
<feature type="domain" description="VWFA" evidence="3">
    <location>
        <begin position="1161"/>
        <end position="1364"/>
    </location>
</feature>
<dbReference type="Pfam" id="PF19078">
    <property type="entry name" value="Big_12"/>
    <property type="match status" value="1"/>
</dbReference>
<evidence type="ECO:0000256" key="2">
    <source>
        <dbReference type="SAM" id="MobiDB-lite"/>
    </source>
</evidence>
<dbReference type="SUPFAM" id="SSF51120">
    <property type="entry name" value="beta-Roll"/>
    <property type="match status" value="1"/>
</dbReference>
<sequence length="1615" mass="168096">DTDAPSVIVNIVDEMLTVGETSDVTFTFSEKVMGFTLDDLSVVGGTVTALTTNDGGLTWTATFTPTADFTGTVSVTVDAGSYTDLNGNVGTAGSDTADTDTDAPNSPAVLIVDDGNPGDGLLTQAEIGADDVQLTVTINGTDFEVGGHVTLTINGGAAIELIHADFTDDGNGNLTSGLYTYNNGIISWTETAPGEGGGITVTATQTDDAGNTSQSDTDSATVYQAQEIDLNIKESDLRDNIANPHASNISFTAGNSNLTQFRFAASNADTNAITITGLLSTLTWVVNGNEMIGQVDGVNVLLLTIGSNTITSNTTGEISVEVTLLDNVEHVLNNNNINVSALLDGIVIEAVDDDGNVISNNLNITIEDDTIAATVSSASGSNTLSTIHGAITVVGADGNDNQTGDTYSASLMSNITDKLAAGEVSNFVDSGLTTGGEILYYFVDPANPDVMIAYTSSTNSVYGDAGAEQSLVFTLTIDPNSGKYVLDLEQPISEVITTNAELAGTIPGGNDEDLFILLQGTVVGEVDVDDVVQCAITAIDINGAGASVNTSTNGIGVGKGKDIGEGETLILTFSKPVTDNLSLTLSLNSGSEYMGTATFYVSGVDANGATITDTFVGTSAQFEVYLSNSPIAEINLIQLSTANDGSDFNLQSLSTQTITTDTSGTTLDFTVDIIDSDGDIDSDNDFSIILDAPSTLSAVTPYGFASLNEATLLSDAADNDTETLVFKAGDTEINSFSFGDTHNIEVQGIRQPMDWRVEDGKLIGSMNGRGDLLKLTLDWSAIEAGQQGAVVLDAELLGKFPHNIDVDNLLITGIEVIAADSSGASATSSVTVTVADHNLAPDAGNDYFGSGLTSAYYGYSQGSDGGNLSSVEQVMNFINNTDPDALFTATTLSYAHGNGDLGTGQSLQSFLGGDAESLTADPDNSSDAILHMQGNVQLDAGRYGLKVTADDGYAIKINGELVAVFSANQSARTRYPGDDGHIYFDIATSGAHEIEIVYWDQGGAYELDIELGEFAQDGTQIGSYTPMGDQILTQPAQVLEDTPFTFQASTILGNDNDPDGDAIHIISAGNPSHGSVTIDIQGNLLFTPEEGYTGPASFDYTITDPDGLIDTATVYFDVIPTRDYQYGSGTDGDNTINGTDNHDVLVSDTSGIQIIQGENYNVAFILDSSGSMGTSAVDTAKEQLIEVLKSLQASASGVSSGTVNIAIIDFSGSATMSISLNIKDLNIDDLIEGENGAWNDITSGGKTDYVDAFTTTTDWFNSNLVTSNSGSNITYFITDGKHNEGGDPQGAFSLLSAISEVEAVGIKQDIKAEDLIAYDSDGQVRAKISVDKLASVILGSENTLLQGDDQTAGGLGNDIIFGDLTQFTDIEGQGFTALQALVAQETNVDANSVSLQDIHAFISANTAMFDVSQTSDGNDTLSGGQGKDILFGQGGNDTLDGGTGADKLIGGEGNDLLIGGLGDDTLIGGLGEDTFLWNQGDIGTDHITDFSVADDKLDLSDLLNGVTAEELGAHLEFSFDDATNTTTIAIDVDKNGVVEQYITLDGVDLRDEFGITNGELDVEGSIIQGLLGSNGDGALIIDSPASDSSSSQTQFANASEPSQQHEEFYDHNHIP</sequence>
<dbReference type="GO" id="GO:0005509">
    <property type="term" value="F:calcium ion binding"/>
    <property type="evidence" value="ECO:0007669"/>
    <property type="project" value="InterPro"/>
</dbReference>
<keyword evidence="1" id="KW-0106">Calcium</keyword>
<feature type="compositionally biased region" description="Low complexity" evidence="2">
    <location>
        <begin position="1582"/>
        <end position="1591"/>
    </location>
</feature>